<comment type="caution">
    <text evidence="2">The sequence shown here is derived from an EMBL/GenBank/DDBJ whole genome shotgun (WGS) entry which is preliminary data.</text>
</comment>
<evidence type="ECO:0000256" key="1">
    <source>
        <dbReference type="SAM" id="MobiDB-lite"/>
    </source>
</evidence>
<proteinExistence type="predicted"/>
<keyword evidence="3" id="KW-1185">Reference proteome</keyword>
<dbReference type="AlphaFoldDB" id="A0A9P4P817"/>
<organism evidence="2 3">
    <name type="scientific">Karstenula rhodostoma CBS 690.94</name>
    <dbReference type="NCBI Taxonomy" id="1392251"/>
    <lineage>
        <taxon>Eukaryota</taxon>
        <taxon>Fungi</taxon>
        <taxon>Dikarya</taxon>
        <taxon>Ascomycota</taxon>
        <taxon>Pezizomycotina</taxon>
        <taxon>Dothideomycetes</taxon>
        <taxon>Pleosporomycetidae</taxon>
        <taxon>Pleosporales</taxon>
        <taxon>Massarineae</taxon>
        <taxon>Didymosphaeriaceae</taxon>
        <taxon>Karstenula</taxon>
    </lineage>
</organism>
<gene>
    <name evidence="2" type="ORF">P171DRAFT_504592</name>
</gene>
<protein>
    <submittedName>
        <fullName evidence="2">Uncharacterized protein</fullName>
    </submittedName>
</protein>
<evidence type="ECO:0000313" key="2">
    <source>
        <dbReference type="EMBL" id="KAF2438408.1"/>
    </source>
</evidence>
<reference evidence="2" key="1">
    <citation type="journal article" date="2020" name="Stud. Mycol.">
        <title>101 Dothideomycetes genomes: a test case for predicting lifestyles and emergence of pathogens.</title>
        <authorList>
            <person name="Haridas S."/>
            <person name="Albert R."/>
            <person name="Binder M."/>
            <person name="Bloem J."/>
            <person name="Labutti K."/>
            <person name="Salamov A."/>
            <person name="Andreopoulos B."/>
            <person name="Baker S."/>
            <person name="Barry K."/>
            <person name="Bills G."/>
            <person name="Bluhm B."/>
            <person name="Cannon C."/>
            <person name="Castanera R."/>
            <person name="Culley D."/>
            <person name="Daum C."/>
            <person name="Ezra D."/>
            <person name="Gonzalez J."/>
            <person name="Henrissat B."/>
            <person name="Kuo A."/>
            <person name="Liang C."/>
            <person name="Lipzen A."/>
            <person name="Lutzoni F."/>
            <person name="Magnuson J."/>
            <person name="Mondo S."/>
            <person name="Nolan M."/>
            <person name="Ohm R."/>
            <person name="Pangilinan J."/>
            <person name="Park H.-J."/>
            <person name="Ramirez L."/>
            <person name="Alfaro M."/>
            <person name="Sun H."/>
            <person name="Tritt A."/>
            <person name="Yoshinaga Y."/>
            <person name="Zwiers L.-H."/>
            <person name="Turgeon B."/>
            <person name="Goodwin S."/>
            <person name="Spatafora J."/>
            <person name="Crous P."/>
            <person name="Grigoriev I."/>
        </authorList>
    </citation>
    <scope>NUCLEOTIDE SEQUENCE</scope>
    <source>
        <strain evidence="2">CBS 690.94</strain>
    </source>
</reference>
<evidence type="ECO:0000313" key="3">
    <source>
        <dbReference type="Proteomes" id="UP000799764"/>
    </source>
</evidence>
<feature type="region of interest" description="Disordered" evidence="1">
    <location>
        <begin position="251"/>
        <end position="319"/>
    </location>
</feature>
<sequence>GGGTTAAANGRAVGREGSTAARQHAAQEVVYEQAGAGGLVQCGSESRAAVGIRIQRARRRARGWTVDCGLWTVEEICGQHGARRGGGRGRGLVRLTVRDLITRWLHAARSPEPPRWSQMGRSWLREYRRALHGVHPLGLRAMPNWRRLTCCAPACEGGCWLLGARCWMLGVEADGTALDCTDCTRARTWASGTYTTPAIPPRTVRAYCRPSPTRRRERCGLSLCPWRALRCACACAWGHCCDAPSGPLAAAAGSTSSRQSPRHTAGAGVSSGGGEGTRPVPVIILGRGTQVGEGPSTTAWSDGPGLAHPSPFHTTTTHHTSPCWTRAAVFAASERSRIPARRPRCCAPRINPSAALTLTRLHGGPEHPS</sequence>
<dbReference type="Proteomes" id="UP000799764">
    <property type="component" value="Unassembled WGS sequence"/>
</dbReference>
<name>A0A9P4P817_9PLEO</name>
<dbReference type="EMBL" id="MU001512">
    <property type="protein sequence ID" value="KAF2438408.1"/>
    <property type="molecule type" value="Genomic_DNA"/>
</dbReference>
<feature type="non-terminal residue" evidence="2">
    <location>
        <position position="1"/>
    </location>
</feature>
<accession>A0A9P4P817</accession>